<evidence type="ECO:0000313" key="3">
    <source>
        <dbReference type="EMBL" id="KAF4072743.1"/>
    </source>
</evidence>
<dbReference type="Proteomes" id="UP000593565">
    <property type="component" value="Unassembled WGS sequence"/>
</dbReference>
<dbReference type="PROSITE" id="PS50954">
    <property type="entry name" value="LEM"/>
    <property type="match status" value="1"/>
</dbReference>
<evidence type="ECO:0000313" key="4">
    <source>
        <dbReference type="Proteomes" id="UP000593565"/>
    </source>
</evidence>
<sequence length="164" mass="19139">MLSSKTDQEISWMLDDYGIKHGPVVGSTRSLYEKKLRDVIAKERKMRGTSDRVAYREQQDEDLYVHQRRPWGHDAFSTRGNARFSTKDREVDIGYEPMVSQYYTVTQGNYAAVRQERTQERTQGSGQFVPLWLQIVFFFIVAGVLVFIFINMEPAQSEPFNRLT</sequence>
<keyword evidence="1" id="KW-1133">Transmembrane helix</keyword>
<keyword evidence="1" id="KW-0812">Transmembrane</keyword>
<dbReference type="SMART" id="SM00540">
    <property type="entry name" value="LEM"/>
    <property type="match status" value="1"/>
</dbReference>
<dbReference type="PANTHER" id="PTHR12019">
    <property type="entry name" value="LAMINA-ASSOCIATED POLYPEPTIDE THYMOPOIETIN"/>
    <property type="match status" value="1"/>
</dbReference>
<feature type="domain" description="LEM" evidence="2">
    <location>
        <begin position="1"/>
        <end position="43"/>
    </location>
</feature>
<dbReference type="AlphaFoldDB" id="A0A7J5ZQI9"/>
<feature type="transmembrane region" description="Helical" evidence="1">
    <location>
        <begin position="131"/>
        <end position="150"/>
    </location>
</feature>
<gene>
    <name evidence="3" type="ORF">AMELA_G00266290</name>
</gene>
<comment type="caution">
    <text evidence="3">The sequence shown here is derived from an EMBL/GenBank/DDBJ whole genome shotgun (WGS) entry which is preliminary data.</text>
</comment>
<protein>
    <recommendedName>
        <fullName evidence="2">LEM domain-containing protein</fullName>
    </recommendedName>
</protein>
<dbReference type="PANTHER" id="PTHR12019:SF5">
    <property type="entry name" value="EMERIN (EMERY-DREIFUSS MUSCULAR DYSTROPHY)"/>
    <property type="match status" value="1"/>
</dbReference>
<evidence type="ECO:0000256" key="1">
    <source>
        <dbReference type="SAM" id="Phobius"/>
    </source>
</evidence>
<keyword evidence="4" id="KW-1185">Reference proteome</keyword>
<evidence type="ECO:0000259" key="2">
    <source>
        <dbReference type="PROSITE" id="PS50954"/>
    </source>
</evidence>
<dbReference type="InterPro" id="IPR051656">
    <property type="entry name" value="LEM_domain"/>
</dbReference>
<dbReference type="EMBL" id="JAAGNN010000025">
    <property type="protein sequence ID" value="KAF4072743.1"/>
    <property type="molecule type" value="Genomic_DNA"/>
</dbReference>
<keyword evidence="1" id="KW-0472">Membrane</keyword>
<dbReference type="InterPro" id="IPR003887">
    <property type="entry name" value="LEM_dom"/>
</dbReference>
<organism evidence="3 4">
    <name type="scientific">Ameiurus melas</name>
    <name type="common">Black bullhead</name>
    <name type="synonym">Silurus melas</name>
    <dbReference type="NCBI Taxonomy" id="219545"/>
    <lineage>
        <taxon>Eukaryota</taxon>
        <taxon>Metazoa</taxon>
        <taxon>Chordata</taxon>
        <taxon>Craniata</taxon>
        <taxon>Vertebrata</taxon>
        <taxon>Euteleostomi</taxon>
        <taxon>Actinopterygii</taxon>
        <taxon>Neopterygii</taxon>
        <taxon>Teleostei</taxon>
        <taxon>Ostariophysi</taxon>
        <taxon>Siluriformes</taxon>
        <taxon>Ictaluridae</taxon>
        <taxon>Ameiurus</taxon>
    </lineage>
</organism>
<proteinExistence type="predicted"/>
<reference evidence="3 4" key="1">
    <citation type="submission" date="2020-02" db="EMBL/GenBank/DDBJ databases">
        <title>A chromosome-scale genome assembly of the black bullhead catfish (Ameiurus melas).</title>
        <authorList>
            <person name="Wen M."/>
            <person name="Zham M."/>
            <person name="Cabau C."/>
            <person name="Klopp C."/>
            <person name="Donnadieu C."/>
            <person name="Roques C."/>
            <person name="Bouchez O."/>
            <person name="Lampietro C."/>
            <person name="Jouanno E."/>
            <person name="Herpin A."/>
            <person name="Louis A."/>
            <person name="Berthelot C."/>
            <person name="Parey E."/>
            <person name="Roest-Crollius H."/>
            <person name="Braasch I."/>
            <person name="Postlethwait J."/>
            <person name="Robinson-Rechavi M."/>
            <person name="Echchiki A."/>
            <person name="Begum T."/>
            <person name="Montfort J."/>
            <person name="Schartl M."/>
            <person name="Bobe J."/>
            <person name="Guiguen Y."/>
        </authorList>
    </citation>
    <scope>NUCLEOTIDE SEQUENCE [LARGE SCALE GENOMIC DNA]</scope>
    <source>
        <strain evidence="3">M_S1</strain>
        <tissue evidence="3">Blood</tissue>
    </source>
</reference>
<accession>A0A7J5ZQI9</accession>
<dbReference type="OrthoDB" id="10015574at2759"/>
<dbReference type="SUPFAM" id="SSF63451">
    <property type="entry name" value="LEM domain"/>
    <property type="match status" value="1"/>
</dbReference>
<name>A0A7J5ZQI9_AMEME</name>
<dbReference type="InterPro" id="IPR011015">
    <property type="entry name" value="LEM/LEM-like_dom_sf"/>
</dbReference>
<dbReference type="Gene3D" id="1.10.720.40">
    <property type="match status" value="1"/>
</dbReference>
<dbReference type="Pfam" id="PF03020">
    <property type="entry name" value="LEM"/>
    <property type="match status" value="1"/>
</dbReference>